<protein>
    <submittedName>
        <fullName evidence="1">Uncharacterized protein</fullName>
    </submittedName>
</protein>
<dbReference type="RefSeq" id="XP_062644162.1">
    <property type="nucleotide sequence ID" value="XM_062786014.1"/>
</dbReference>
<keyword evidence="2" id="KW-1185">Reference proteome</keyword>
<gene>
    <name evidence="1" type="ORF">N657DRAFT_160938</name>
</gene>
<reference evidence="1" key="2">
    <citation type="submission" date="2023-05" db="EMBL/GenBank/DDBJ databases">
        <authorList>
            <consortium name="Lawrence Berkeley National Laboratory"/>
            <person name="Steindorff A."/>
            <person name="Hensen N."/>
            <person name="Bonometti L."/>
            <person name="Westerberg I."/>
            <person name="Brannstrom I.O."/>
            <person name="Guillou S."/>
            <person name="Cros-Aarteil S."/>
            <person name="Calhoun S."/>
            <person name="Haridas S."/>
            <person name="Kuo A."/>
            <person name="Mondo S."/>
            <person name="Pangilinan J."/>
            <person name="Riley R."/>
            <person name="Labutti K."/>
            <person name="Andreopoulos B."/>
            <person name="Lipzen A."/>
            <person name="Chen C."/>
            <person name="Yanf M."/>
            <person name="Daum C."/>
            <person name="Ng V."/>
            <person name="Clum A."/>
            <person name="Ohm R."/>
            <person name="Martin F."/>
            <person name="Silar P."/>
            <person name="Natvig D."/>
            <person name="Lalanne C."/>
            <person name="Gautier V."/>
            <person name="Ament-Velasquez S.L."/>
            <person name="Kruys A."/>
            <person name="Hutchinson M.I."/>
            <person name="Powell A.J."/>
            <person name="Barry K."/>
            <person name="Miller A.N."/>
            <person name="Grigoriev I.V."/>
            <person name="Debuchy R."/>
            <person name="Gladieux P."/>
            <person name="Thoren M.H."/>
            <person name="Johannesson H."/>
        </authorList>
    </citation>
    <scope>NUCLEOTIDE SEQUENCE</scope>
    <source>
        <strain evidence="1">CBS 731.68</strain>
    </source>
</reference>
<comment type="caution">
    <text evidence="1">The sequence shown here is derived from an EMBL/GenBank/DDBJ whole genome shotgun (WGS) entry which is preliminary data.</text>
</comment>
<dbReference type="GeneID" id="87822780"/>
<name>A0AAN6TUT6_9PEZI</name>
<reference evidence="1" key="1">
    <citation type="journal article" date="2023" name="Mol. Phylogenet. Evol.">
        <title>Genome-scale phylogeny and comparative genomics of the fungal order Sordariales.</title>
        <authorList>
            <person name="Hensen N."/>
            <person name="Bonometti L."/>
            <person name="Westerberg I."/>
            <person name="Brannstrom I.O."/>
            <person name="Guillou S."/>
            <person name="Cros-Aarteil S."/>
            <person name="Calhoun S."/>
            <person name="Haridas S."/>
            <person name="Kuo A."/>
            <person name="Mondo S."/>
            <person name="Pangilinan J."/>
            <person name="Riley R."/>
            <person name="LaButti K."/>
            <person name="Andreopoulos B."/>
            <person name="Lipzen A."/>
            <person name="Chen C."/>
            <person name="Yan M."/>
            <person name="Daum C."/>
            <person name="Ng V."/>
            <person name="Clum A."/>
            <person name="Steindorff A."/>
            <person name="Ohm R.A."/>
            <person name="Martin F."/>
            <person name="Silar P."/>
            <person name="Natvig D.O."/>
            <person name="Lalanne C."/>
            <person name="Gautier V."/>
            <person name="Ament-Velasquez S.L."/>
            <person name="Kruys A."/>
            <person name="Hutchinson M.I."/>
            <person name="Powell A.J."/>
            <person name="Barry K."/>
            <person name="Miller A.N."/>
            <person name="Grigoriev I.V."/>
            <person name="Debuchy R."/>
            <person name="Gladieux P."/>
            <person name="Hiltunen Thoren M."/>
            <person name="Johannesson H."/>
        </authorList>
    </citation>
    <scope>NUCLEOTIDE SEQUENCE</scope>
    <source>
        <strain evidence="1">CBS 731.68</strain>
    </source>
</reference>
<sequence>MCVLLERTEGFGTLARPCFWVGDESSTLTALGNRAQPLNPGAKEPVQFNRSWKSGLRLAEGRPWWLYRTEKRAVELRSWLATGSQTRSRRCLGGGPVRLLRVLATSPRGVGAVWMKPWMNCTGRVPWTVDECVVSPP</sequence>
<accession>A0AAN6TUT6</accession>
<dbReference type="EMBL" id="MU853239">
    <property type="protein sequence ID" value="KAK4120391.1"/>
    <property type="molecule type" value="Genomic_DNA"/>
</dbReference>
<evidence type="ECO:0000313" key="1">
    <source>
        <dbReference type="EMBL" id="KAK4120391.1"/>
    </source>
</evidence>
<proteinExistence type="predicted"/>
<dbReference type="AlphaFoldDB" id="A0AAN6TUT6"/>
<organism evidence="1 2">
    <name type="scientific">Parathielavia appendiculata</name>
    <dbReference type="NCBI Taxonomy" id="2587402"/>
    <lineage>
        <taxon>Eukaryota</taxon>
        <taxon>Fungi</taxon>
        <taxon>Dikarya</taxon>
        <taxon>Ascomycota</taxon>
        <taxon>Pezizomycotina</taxon>
        <taxon>Sordariomycetes</taxon>
        <taxon>Sordariomycetidae</taxon>
        <taxon>Sordariales</taxon>
        <taxon>Chaetomiaceae</taxon>
        <taxon>Parathielavia</taxon>
    </lineage>
</organism>
<evidence type="ECO:0000313" key="2">
    <source>
        <dbReference type="Proteomes" id="UP001302602"/>
    </source>
</evidence>
<dbReference type="Proteomes" id="UP001302602">
    <property type="component" value="Unassembled WGS sequence"/>
</dbReference>